<reference evidence="2" key="2">
    <citation type="submission" date="2021-01" db="EMBL/GenBank/DDBJ databases">
        <authorList>
            <person name="Schikora-Tamarit M.A."/>
        </authorList>
    </citation>
    <scope>NUCLEOTIDE SEQUENCE</scope>
    <source>
        <strain evidence="2">CBS6075</strain>
    </source>
</reference>
<dbReference type="RefSeq" id="XP_046062281.1">
    <property type="nucleotide sequence ID" value="XM_046204063.1"/>
</dbReference>
<dbReference type="AlphaFoldDB" id="A0A9P8PA28"/>
<keyword evidence="3" id="KW-1185">Reference proteome</keyword>
<dbReference type="Proteomes" id="UP000769157">
    <property type="component" value="Unassembled WGS sequence"/>
</dbReference>
<keyword evidence="1" id="KW-0472">Membrane</keyword>
<keyword evidence="1" id="KW-1133">Transmembrane helix</keyword>
<feature type="transmembrane region" description="Helical" evidence="1">
    <location>
        <begin position="90"/>
        <end position="109"/>
    </location>
</feature>
<evidence type="ECO:0000313" key="2">
    <source>
        <dbReference type="EMBL" id="KAH3667469.1"/>
    </source>
</evidence>
<proteinExistence type="predicted"/>
<reference evidence="2" key="1">
    <citation type="journal article" date="2021" name="Open Biol.">
        <title>Shared evolutionary footprints suggest mitochondrial oxidative damage underlies multiple complex I losses in fungi.</title>
        <authorList>
            <person name="Schikora-Tamarit M.A."/>
            <person name="Marcet-Houben M."/>
            <person name="Nosek J."/>
            <person name="Gabaldon T."/>
        </authorList>
    </citation>
    <scope>NUCLEOTIDE SEQUENCE</scope>
    <source>
        <strain evidence="2">CBS6075</strain>
    </source>
</reference>
<protein>
    <submittedName>
        <fullName evidence="2">Uncharacterized protein</fullName>
    </submittedName>
</protein>
<comment type="caution">
    <text evidence="2">The sequence shown here is derived from an EMBL/GenBank/DDBJ whole genome shotgun (WGS) entry which is preliminary data.</text>
</comment>
<sequence length="182" mass="20935">MNSKDRSWFLLSISMLTMRSHLIFSWSNWSLLSSATESSISRAFFQQTTEESTSLVNSFPPKWNNKFEKLRRRFGWHWFFKLSAIVFNAWYPKLNCLIGSMSLILIVTMSKKLRQGYVFLQNCRMSSTTDWSAGDSRSSRFRSRHDSAANMGSLFNGVLDNLRALSKASGVFPSTIFVVVNK</sequence>
<dbReference type="GeneID" id="70235085"/>
<evidence type="ECO:0000313" key="3">
    <source>
        <dbReference type="Proteomes" id="UP000769157"/>
    </source>
</evidence>
<name>A0A9P8PA28_9ASCO</name>
<evidence type="ECO:0000256" key="1">
    <source>
        <dbReference type="SAM" id="Phobius"/>
    </source>
</evidence>
<dbReference type="EMBL" id="JAEUBE010000183">
    <property type="protein sequence ID" value="KAH3667469.1"/>
    <property type="molecule type" value="Genomic_DNA"/>
</dbReference>
<keyword evidence="1" id="KW-0812">Transmembrane</keyword>
<organism evidence="2 3">
    <name type="scientific">Ogataea philodendri</name>
    <dbReference type="NCBI Taxonomy" id="1378263"/>
    <lineage>
        <taxon>Eukaryota</taxon>
        <taxon>Fungi</taxon>
        <taxon>Dikarya</taxon>
        <taxon>Ascomycota</taxon>
        <taxon>Saccharomycotina</taxon>
        <taxon>Pichiomycetes</taxon>
        <taxon>Pichiales</taxon>
        <taxon>Pichiaceae</taxon>
        <taxon>Ogataea</taxon>
    </lineage>
</organism>
<gene>
    <name evidence="2" type="ORF">OGAPHI_003118</name>
</gene>
<accession>A0A9P8PA28</accession>